<reference evidence="2 4" key="2">
    <citation type="submission" date="2018-03" db="EMBL/GenBank/DDBJ databases">
        <title>Genomic Encyclopedia of Archaeal and Bacterial Type Strains, Phase II (KMG-II): from individual species to whole genera.</title>
        <authorList>
            <person name="Goeker M."/>
        </authorList>
    </citation>
    <scope>NUCLEOTIDE SEQUENCE [LARGE SCALE GENOMIC DNA]</scope>
    <source>
        <strain evidence="2 4">DSM 22727</strain>
    </source>
</reference>
<dbReference type="AlphaFoldDB" id="A0A084JWJ0"/>
<dbReference type="EMBL" id="JPJI01000032">
    <property type="protein sequence ID" value="KEZ93324.1"/>
    <property type="molecule type" value="Genomic_DNA"/>
</dbReference>
<comment type="caution">
    <text evidence="1">The sequence shown here is derived from an EMBL/GenBank/DDBJ whole genome shotgun (WGS) entry which is preliminary data.</text>
</comment>
<organism evidence="1 3">
    <name type="scientific">Nonlabens ulvanivorans</name>
    <name type="common">Persicivirga ulvanivorans</name>
    <dbReference type="NCBI Taxonomy" id="906888"/>
    <lineage>
        <taxon>Bacteria</taxon>
        <taxon>Pseudomonadati</taxon>
        <taxon>Bacteroidota</taxon>
        <taxon>Flavobacteriia</taxon>
        <taxon>Flavobacteriales</taxon>
        <taxon>Flavobacteriaceae</taxon>
        <taxon>Nonlabens</taxon>
    </lineage>
</organism>
<keyword evidence="4" id="KW-1185">Reference proteome</keyword>
<reference evidence="1 3" key="1">
    <citation type="submission" date="2014-07" db="EMBL/GenBank/DDBJ databases">
        <title>Draft genome sequence of Nonlabens ulvanivorans, an ulvan degrading bacterium.</title>
        <authorList>
            <person name="Kopel M."/>
            <person name="Helbert W."/>
            <person name="Henrissat B."/>
            <person name="Doniger T."/>
            <person name="Banin E."/>
        </authorList>
    </citation>
    <scope>NUCLEOTIDE SEQUENCE [LARGE SCALE GENOMIC DNA]</scope>
    <source>
        <strain evidence="1 3">PLR</strain>
    </source>
</reference>
<dbReference type="OrthoDB" id="1145239at2"/>
<evidence type="ECO:0000313" key="4">
    <source>
        <dbReference type="Proteomes" id="UP000239997"/>
    </source>
</evidence>
<sequence>MRYFIFFILIGINVQAQRYNSPKTYLEFVDKNHEQVIEQTWNYMYRYSQEPNLQKRNGQRKVLENVLKRAIRNIEKERPYDTDFQQAAVKYLNGNLAIVKEDYVQLLKLDSSKEPLVDKSTIFRKIRNAMYQLRKDYDRAVVNYGLRHNLIISENDNELAQKMAATIKIYDYNNEMNMLVLQIKNAEAYLWQDISQLTPQQFNNRLIELKNTIEVNNNKAIELSESIDIASLQSVYNDFTKLYSHTFFEKTSPITVYLTAAANNDRTDILQKTDAFNQSKTWFNINRKKAYTIWSYGTSQYLKILLSELE</sequence>
<accession>A0A084JWJ0</accession>
<dbReference type="Proteomes" id="UP000028531">
    <property type="component" value="Unassembled WGS sequence"/>
</dbReference>
<protein>
    <submittedName>
        <fullName evidence="1">Uncharacterized protein</fullName>
    </submittedName>
</protein>
<dbReference type="RefSeq" id="WP_036585104.1">
    <property type="nucleotide sequence ID" value="NZ_JPJI01000032.1"/>
</dbReference>
<evidence type="ECO:0000313" key="3">
    <source>
        <dbReference type="Proteomes" id="UP000028531"/>
    </source>
</evidence>
<dbReference type="EMBL" id="PVNA01000003">
    <property type="protein sequence ID" value="PRX13551.1"/>
    <property type="molecule type" value="Genomic_DNA"/>
</dbReference>
<evidence type="ECO:0000313" key="2">
    <source>
        <dbReference type="EMBL" id="PRX13551.1"/>
    </source>
</evidence>
<evidence type="ECO:0000313" key="1">
    <source>
        <dbReference type="EMBL" id="KEZ93324.1"/>
    </source>
</evidence>
<gene>
    <name evidence="1" type="ORF">IL45_14505</name>
    <name evidence="2" type="ORF">LY02_01794</name>
</gene>
<proteinExistence type="predicted"/>
<dbReference type="Proteomes" id="UP000239997">
    <property type="component" value="Unassembled WGS sequence"/>
</dbReference>
<name>A0A084JWJ0_NONUL</name>